<evidence type="ECO:0000256" key="8">
    <source>
        <dbReference type="ARBA" id="ARBA00023242"/>
    </source>
</evidence>
<feature type="compositionally biased region" description="Low complexity" evidence="14">
    <location>
        <begin position="50"/>
        <end position="63"/>
    </location>
</feature>
<organism evidence="16 17">
    <name type="scientific">Exophiala sideris</name>
    <dbReference type="NCBI Taxonomy" id="1016849"/>
    <lineage>
        <taxon>Eukaryota</taxon>
        <taxon>Fungi</taxon>
        <taxon>Dikarya</taxon>
        <taxon>Ascomycota</taxon>
        <taxon>Pezizomycotina</taxon>
        <taxon>Eurotiomycetes</taxon>
        <taxon>Chaetothyriomycetidae</taxon>
        <taxon>Chaetothyriales</taxon>
        <taxon>Herpotrichiellaceae</taxon>
        <taxon>Exophiala</taxon>
    </lineage>
</organism>
<dbReference type="InterPro" id="IPR050924">
    <property type="entry name" value="Peroxiredoxin_BCP/PrxQ"/>
</dbReference>
<evidence type="ECO:0000256" key="4">
    <source>
        <dbReference type="ARBA" id="ARBA00022559"/>
    </source>
</evidence>
<protein>
    <recommendedName>
        <fullName evidence="3">thioredoxin-dependent peroxiredoxin</fullName>
        <ecNumber evidence="3">1.11.1.24</ecNumber>
    </recommendedName>
    <alternativeName>
        <fullName evidence="13">Nuclear thiol peroxidase</fullName>
    </alternativeName>
    <alternativeName>
        <fullName evidence="10">Thioredoxin peroxidase</fullName>
    </alternativeName>
</protein>
<dbReference type="OrthoDB" id="338622at2759"/>
<comment type="subunit">
    <text evidence="2">Monomer.</text>
</comment>
<feature type="compositionally biased region" description="Basic and acidic residues" evidence="14">
    <location>
        <begin position="1"/>
        <end position="11"/>
    </location>
</feature>
<dbReference type="PANTHER" id="PTHR42801">
    <property type="entry name" value="THIOREDOXIN-DEPENDENT PEROXIDE REDUCTASE"/>
    <property type="match status" value="1"/>
</dbReference>
<dbReference type="SUPFAM" id="SSF52833">
    <property type="entry name" value="Thioredoxin-like"/>
    <property type="match status" value="1"/>
</dbReference>
<evidence type="ECO:0000256" key="12">
    <source>
        <dbReference type="ARBA" id="ARBA00049091"/>
    </source>
</evidence>
<keyword evidence="4" id="KW-0575">Peroxidase</keyword>
<evidence type="ECO:0000256" key="14">
    <source>
        <dbReference type="SAM" id="MobiDB-lite"/>
    </source>
</evidence>
<evidence type="ECO:0000256" key="7">
    <source>
        <dbReference type="ARBA" id="ARBA00023157"/>
    </source>
</evidence>
<evidence type="ECO:0000256" key="11">
    <source>
        <dbReference type="ARBA" id="ARBA00038489"/>
    </source>
</evidence>
<evidence type="ECO:0000313" key="16">
    <source>
        <dbReference type="EMBL" id="KIV78588.1"/>
    </source>
</evidence>
<dbReference type="PROSITE" id="PS51352">
    <property type="entry name" value="THIOREDOXIN_2"/>
    <property type="match status" value="1"/>
</dbReference>
<dbReference type="GO" id="GO:0005634">
    <property type="term" value="C:nucleus"/>
    <property type="evidence" value="ECO:0007669"/>
    <property type="project" value="UniProtKB-SubCell"/>
</dbReference>
<name>A0A0D1YUS2_9EURO</name>
<proteinExistence type="inferred from homology"/>
<feature type="region of interest" description="Disordered" evidence="14">
    <location>
        <begin position="1"/>
        <end position="77"/>
    </location>
</feature>
<comment type="catalytic activity">
    <reaction evidence="12">
        <text>a hydroperoxide + [thioredoxin]-dithiol = an alcohol + [thioredoxin]-disulfide + H2O</text>
        <dbReference type="Rhea" id="RHEA:62620"/>
        <dbReference type="Rhea" id="RHEA-COMP:10698"/>
        <dbReference type="Rhea" id="RHEA-COMP:10700"/>
        <dbReference type="ChEBI" id="CHEBI:15377"/>
        <dbReference type="ChEBI" id="CHEBI:29950"/>
        <dbReference type="ChEBI" id="CHEBI:30879"/>
        <dbReference type="ChEBI" id="CHEBI:35924"/>
        <dbReference type="ChEBI" id="CHEBI:50058"/>
        <dbReference type="EC" id="1.11.1.24"/>
    </reaction>
</comment>
<feature type="domain" description="Thioredoxin" evidence="15">
    <location>
        <begin position="73"/>
        <end position="251"/>
    </location>
</feature>
<feature type="region of interest" description="Disordered" evidence="14">
    <location>
        <begin position="274"/>
        <end position="323"/>
    </location>
</feature>
<keyword evidence="6" id="KW-0560">Oxidoreductase</keyword>
<dbReference type="PANTHER" id="PTHR42801:SF23">
    <property type="entry name" value="PEROXIREDOXIN DOT5"/>
    <property type="match status" value="1"/>
</dbReference>
<dbReference type="InterPro" id="IPR036249">
    <property type="entry name" value="Thioredoxin-like_sf"/>
</dbReference>
<sequence>MPVELRKRPPPKETATPQPAAKRGSSSTVKKLADKAKAAITGKTEEENGADATAPVAEPAAQPDIPNAETTTTSAAAPVPDIAVTKANGSAAGSGKIAVGETLQLDGLGGTVQTNDGKDVTLKELIDQSFAGVVLFTYPKASTPGCTTQACLFRDNYAPITGASLSIYGLSTDSPKANSTFVTKQKLQYPLLCDPNATLTTAIGMKKPGPGKSTSRGVVVIDKQGVVRVWEQTGPAKTVEAVLEYVKTQGMTETGAPAAVAAPPADDPVATEEAAKLANPDTKMDEVPLISTPSNAEQEAATTAAEVGETAATLDKPVEGVKA</sequence>
<evidence type="ECO:0000256" key="3">
    <source>
        <dbReference type="ARBA" id="ARBA00013017"/>
    </source>
</evidence>
<gene>
    <name evidence="16" type="ORF">PV11_06231</name>
</gene>
<evidence type="ECO:0000256" key="2">
    <source>
        <dbReference type="ARBA" id="ARBA00011245"/>
    </source>
</evidence>
<dbReference type="EMBL" id="KN846953">
    <property type="protein sequence ID" value="KIV78588.1"/>
    <property type="molecule type" value="Genomic_DNA"/>
</dbReference>
<dbReference type="GO" id="GO:0005737">
    <property type="term" value="C:cytoplasm"/>
    <property type="evidence" value="ECO:0007669"/>
    <property type="project" value="TreeGrafter"/>
</dbReference>
<dbReference type="Pfam" id="PF00578">
    <property type="entry name" value="AhpC-TSA"/>
    <property type="match status" value="1"/>
</dbReference>
<dbReference type="InterPro" id="IPR013766">
    <property type="entry name" value="Thioredoxin_domain"/>
</dbReference>
<keyword evidence="5" id="KW-0049">Antioxidant</keyword>
<dbReference type="EC" id="1.11.1.24" evidence="3"/>
<accession>A0A0D1YUS2</accession>
<dbReference type="EMBL" id="KN846953">
    <property type="protein sequence ID" value="KIV78589.1"/>
    <property type="molecule type" value="Genomic_DNA"/>
</dbReference>
<keyword evidence="7" id="KW-1015">Disulfide bond</keyword>
<evidence type="ECO:0000256" key="9">
    <source>
        <dbReference type="ARBA" id="ARBA00023284"/>
    </source>
</evidence>
<comment type="subcellular location">
    <subcellularLocation>
        <location evidence="1">Nucleus</location>
    </subcellularLocation>
</comment>
<dbReference type="STRING" id="1016849.A0A0D1YUS2"/>
<reference evidence="16 17" key="1">
    <citation type="submission" date="2015-01" db="EMBL/GenBank/DDBJ databases">
        <title>The Genome Sequence of Exophiala sideris CBS121828.</title>
        <authorList>
            <consortium name="The Broad Institute Genomics Platform"/>
            <person name="Cuomo C."/>
            <person name="de Hoog S."/>
            <person name="Gorbushina A."/>
            <person name="Stielow B."/>
            <person name="Teixiera M."/>
            <person name="Abouelleil A."/>
            <person name="Chapman S.B."/>
            <person name="Priest M."/>
            <person name="Young S.K."/>
            <person name="Wortman J."/>
            <person name="Nusbaum C."/>
            <person name="Birren B."/>
        </authorList>
    </citation>
    <scope>NUCLEOTIDE SEQUENCE [LARGE SCALE GENOMIC DNA]</scope>
    <source>
        <strain evidence="16 17">CBS 121828</strain>
    </source>
</reference>
<feature type="compositionally biased region" description="Low complexity" evidence="14">
    <location>
        <begin position="296"/>
        <end position="313"/>
    </location>
</feature>
<dbReference type="InterPro" id="IPR000866">
    <property type="entry name" value="AhpC/TSA"/>
</dbReference>
<comment type="similarity">
    <text evidence="11">Belongs to the peroxiredoxin family. BCP/PrxQ subfamily.</text>
</comment>
<dbReference type="GO" id="GO:0034599">
    <property type="term" value="P:cellular response to oxidative stress"/>
    <property type="evidence" value="ECO:0007669"/>
    <property type="project" value="UniProtKB-ARBA"/>
</dbReference>
<dbReference type="GO" id="GO:0008379">
    <property type="term" value="F:thioredoxin peroxidase activity"/>
    <property type="evidence" value="ECO:0007669"/>
    <property type="project" value="TreeGrafter"/>
</dbReference>
<evidence type="ECO:0000256" key="1">
    <source>
        <dbReference type="ARBA" id="ARBA00004123"/>
    </source>
</evidence>
<evidence type="ECO:0000256" key="13">
    <source>
        <dbReference type="ARBA" id="ARBA00077538"/>
    </source>
</evidence>
<dbReference type="AlphaFoldDB" id="A0A0D1YUS2"/>
<dbReference type="HOGENOM" id="CLU_042529_2_0_1"/>
<evidence type="ECO:0000256" key="6">
    <source>
        <dbReference type="ARBA" id="ARBA00023002"/>
    </source>
</evidence>
<dbReference type="CDD" id="cd03017">
    <property type="entry name" value="PRX_BCP"/>
    <property type="match status" value="1"/>
</dbReference>
<dbReference type="GO" id="GO:0045454">
    <property type="term" value="P:cell redox homeostasis"/>
    <property type="evidence" value="ECO:0007669"/>
    <property type="project" value="TreeGrafter"/>
</dbReference>
<evidence type="ECO:0000256" key="10">
    <source>
        <dbReference type="ARBA" id="ARBA00032824"/>
    </source>
</evidence>
<dbReference type="Proteomes" id="UP000053599">
    <property type="component" value="Unassembled WGS sequence"/>
</dbReference>
<dbReference type="FunFam" id="3.40.30.10:FF:000157">
    <property type="entry name" value="DOT5p Nuclear thiol peroxidase"/>
    <property type="match status" value="1"/>
</dbReference>
<evidence type="ECO:0000313" key="17">
    <source>
        <dbReference type="Proteomes" id="UP000053599"/>
    </source>
</evidence>
<evidence type="ECO:0000259" key="15">
    <source>
        <dbReference type="PROSITE" id="PS51352"/>
    </source>
</evidence>
<dbReference type="Gene3D" id="3.40.30.10">
    <property type="entry name" value="Glutaredoxin"/>
    <property type="match status" value="1"/>
</dbReference>
<evidence type="ECO:0000256" key="5">
    <source>
        <dbReference type="ARBA" id="ARBA00022862"/>
    </source>
</evidence>
<keyword evidence="9" id="KW-0676">Redox-active center</keyword>
<keyword evidence="8" id="KW-0539">Nucleus</keyword>